<proteinExistence type="predicted"/>
<feature type="domain" description="VOC" evidence="2">
    <location>
        <begin position="43"/>
        <end position="105"/>
    </location>
</feature>
<dbReference type="EMBL" id="JAULSU010000007">
    <property type="protein sequence ID" value="KAK0611408.1"/>
    <property type="molecule type" value="Genomic_DNA"/>
</dbReference>
<dbReference type="InterPro" id="IPR004360">
    <property type="entry name" value="Glyas_Fos-R_dOase_dom"/>
</dbReference>
<dbReference type="Gene3D" id="3.10.180.10">
    <property type="entry name" value="2,3-Dihydroxybiphenyl 1,2-Dioxygenase, domain 1"/>
    <property type="match status" value="1"/>
</dbReference>
<protein>
    <recommendedName>
        <fullName evidence="2">VOC domain-containing protein</fullName>
    </recommendedName>
</protein>
<evidence type="ECO:0000313" key="3">
    <source>
        <dbReference type="EMBL" id="KAK0611408.1"/>
    </source>
</evidence>
<dbReference type="AlphaFoldDB" id="A0AA39TXY3"/>
<sequence length="105" mass="11554">MQSDFDPGSPIATSCVTSRHPAPHLLCPRCQKKKSTPIAKALSLDHLVLTVKDLDATIRFYQNTIGAKHAVSPSKSTERHALPFGSQKINLHLSGREFEPKAQRP</sequence>
<organism evidence="3 4">
    <name type="scientific">Immersiella caudata</name>
    <dbReference type="NCBI Taxonomy" id="314043"/>
    <lineage>
        <taxon>Eukaryota</taxon>
        <taxon>Fungi</taxon>
        <taxon>Dikarya</taxon>
        <taxon>Ascomycota</taxon>
        <taxon>Pezizomycotina</taxon>
        <taxon>Sordariomycetes</taxon>
        <taxon>Sordariomycetidae</taxon>
        <taxon>Sordariales</taxon>
        <taxon>Lasiosphaeriaceae</taxon>
        <taxon>Immersiella</taxon>
    </lineage>
</organism>
<evidence type="ECO:0000256" key="1">
    <source>
        <dbReference type="SAM" id="MobiDB-lite"/>
    </source>
</evidence>
<comment type="caution">
    <text evidence="3">The sequence shown here is derived from an EMBL/GenBank/DDBJ whole genome shotgun (WGS) entry which is preliminary data.</text>
</comment>
<feature type="region of interest" description="Disordered" evidence="1">
    <location>
        <begin position="1"/>
        <end position="22"/>
    </location>
</feature>
<name>A0AA39TXY3_9PEZI</name>
<gene>
    <name evidence="3" type="ORF">B0T14DRAFT_327722</name>
</gene>
<evidence type="ECO:0000313" key="4">
    <source>
        <dbReference type="Proteomes" id="UP001175000"/>
    </source>
</evidence>
<dbReference type="PROSITE" id="PS51819">
    <property type="entry name" value="VOC"/>
    <property type="match status" value="1"/>
</dbReference>
<dbReference type="InterPro" id="IPR037523">
    <property type="entry name" value="VOC_core"/>
</dbReference>
<accession>A0AA39TXY3</accession>
<evidence type="ECO:0000259" key="2">
    <source>
        <dbReference type="PROSITE" id="PS51819"/>
    </source>
</evidence>
<dbReference type="Proteomes" id="UP001175000">
    <property type="component" value="Unassembled WGS sequence"/>
</dbReference>
<dbReference type="SUPFAM" id="SSF54593">
    <property type="entry name" value="Glyoxalase/Bleomycin resistance protein/Dihydroxybiphenyl dioxygenase"/>
    <property type="match status" value="1"/>
</dbReference>
<keyword evidence="4" id="KW-1185">Reference proteome</keyword>
<dbReference type="Pfam" id="PF00903">
    <property type="entry name" value="Glyoxalase"/>
    <property type="match status" value="1"/>
</dbReference>
<reference evidence="3" key="1">
    <citation type="submission" date="2023-06" db="EMBL/GenBank/DDBJ databases">
        <title>Genome-scale phylogeny and comparative genomics of the fungal order Sordariales.</title>
        <authorList>
            <consortium name="Lawrence Berkeley National Laboratory"/>
            <person name="Hensen N."/>
            <person name="Bonometti L."/>
            <person name="Westerberg I."/>
            <person name="Brannstrom I.O."/>
            <person name="Guillou S."/>
            <person name="Cros-Aarteil S."/>
            <person name="Calhoun S."/>
            <person name="Haridas S."/>
            <person name="Kuo A."/>
            <person name="Mondo S."/>
            <person name="Pangilinan J."/>
            <person name="Riley R."/>
            <person name="Labutti K."/>
            <person name="Andreopoulos B."/>
            <person name="Lipzen A."/>
            <person name="Chen C."/>
            <person name="Yanf M."/>
            <person name="Daum C."/>
            <person name="Ng V."/>
            <person name="Clum A."/>
            <person name="Steindorff A."/>
            <person name="Ohm R."/>
            <person name="Martin F."/>
            <person name="Silar P."/>
            <person name="Natvig D."/>
            <person name="Lalanne C."/>
            <person name="Gautier V."/>
            <person name="Ament-Velasquez S.L."/>
            <person name="Kruys A."/>
            <person name="Hutchinson M.I."/>
            <person name="Powell A.J."/>
            <person name="Barry K."/>
            <person name="Miller A.N."/>
            <person name="Grigoriev I.V."/>
            <person name="Debuchy R."/>
            <person name="Gladieux P."/>
            <person name="Thoren M.H."/>
            <person name="Johannesson H."/>
        </authorList>
    </citation>
    <scope>NUCLEOTIDE SEQUENCE</scope>
    <source>
        <strain evidence="3">CBS 606.72</strain>
    </source>
</reference>
<dbReference type="InterPro" id="IPR029068">
    <property type="entry name" value="Glyas_Bleomycin-R_OHBP_Dase"/>
</dbReference>